<organism evidence="1 2">
    <name type="scientific">Drechmeria coniospora</name>
    <name type="common">Nematophagous fungus</name>
    <name type="synonym">Meria coniospora</name>
    <dbReference type="NCBI Taxonomy" id="98403"/>
    <lineage>
        <taxon>Eukaryota</taxon>
        <taxon>Fungi</taxon>
        <taxon>Dikarya</taxon>
        <taxon>Ascomycota</taxon>
        <taxon>Pezizomycotina</taxon>
        <taxon>Sordariomycetes</taxon>
        <taxon>Hypocreomycetidae</taxon>
        <taxon>Hypocreales</taxon>
        <taxon>Ophiocordycipitaceae</taxon>
        <taxon>Drechmeria</taxon>
    </lineage>
</organism>
<keyword evidence="2" id="KW-1185">Reference proteome</keyword>
<accession>A0A151GMK4</accession>
<dbReference type="EMBL" id="LAYC01000002">
    <property type="protein sequence ID" value="KYK58345.1"/>
    <property type="molecule type" value="Genomic_DNA"/>
</dbReference>
<dbReference type="InParanoid" id="A0A151GMK4"/>
<dbReference type="GeneID" id="63718001"/>
<comment type="caution">
    <text evidence="1">The sequence shown here is derived from an EMBL/GenBank/DDBJ whole genome shotgun (WGS) entry which is preliminary data.</text>
</comment>
<protein>
    <submittedName>
        <fullName evidence="1">Uncharacterized protein</fullName>
    </submittedName>
</protein>
<proteinExistence type="predicted"/>
<evidence type="ECO:0000313" key="1">
    <source>
        <dbReference type="EMBL" id="KYK58345.1"/>
    </source>
</evidence>
<name>A0A151GMK4_DRECN</name>
<dbReference type="AlphaFoldDB" id="A0A151GMK4"/>
<dbReference type="Proteomes" id="UP000076580">
    <property type="component" value="Chromosome 02"/>
</dbReference>
<gene>
    <name evidence="1" type="ORF">DCS_05358</name>
</gene>
<reference evidence="1 2" key="1">
    <citation type="journal article" date="2016" name="Sci. Rep.">
        <title>Insights into Adaptations to a Near-Obligate Nematode Endoparasitic Lifestyle from the Finished Genome of Drechmeria coniospora.</title>
        <authorList>
            <person name="Zhang L."/>
            <person name="Zhou Z."/>
            <person name="Guo Q."/>
            <person name="Fokkens L."/>
            <person name="Miskei M."/>
            <person name="Pocsi I."/>
            <person name="Zhang W."/>
            <person name="Chen M."/>
            <person name="Wang L."/>
            <person name="Sun Y."/>
            <person name="Donzelli B.G."/>
            <person name="Gibson D.M."/>
            <person name="Nelson D.R."/>
            <person name="Luo J.G."/>
            <person name="Rep M."/>
            <person name="Liu H."/>
            <person name="Yang S."/>
            <person name="Wang J."/>
            <person name="Krasnoff S.B."/>
            <person name="Xu Y."/>
            <person name="Molnar I."/>
            <person name="Lin M."/>
        </authorList>
    </citation>
    <scope>NUCLEOTIDE SEQUENCE [LARGE SCALE GENOMIC DNA]</scope>
    <source>
        <strain evidence="1 2">ARSEF 6962</strain>
    </source>
</reference>
<evidence type="ECO:0000313" key="2">
    <source>
        <dbReference type="Proteomes" id="UP000076580"/>
    </source>
</evidence>
<sequence>MKFTNTLVFAVTATASVFPQFQTLGNSLVELGQALDDFKLNREIDSKPTVENLDRDFHKVEEHLDECIRLLDDSIITGGYVLTKDRSIILKHITSETDANKLRAPIMAQKSHINNTHACAHTYGLLKATGSKFTKLYQYIPTLLSPKDLPAGERKAQEFLKILNDTISEFSDDKCGLNGDITN</sequence>
<dbReference type="RefSeq" id="XP_040657697.1">
    <property type="nucleotide sequence ID" value="XM_040802664.1"/>
</dbReference>